<accession>A0ABP9RKW9</accession>
<dbReference type="EMBL" id="BAABJQ010000003">
    <property type="protein sequence ID" value="GAA5179757.1"/>
    <property type="molecule type" value="Genomic_DNA"/>
</dbReference>
<sequence>MSEQEQGPSIDTSVTHPARRYDYLLGGTTNFPADRESGERLIATFPTMRVAVQENRASCAER</sequence>
<proteinExistence type="predicted"/>
<dbReference type="InterPro" id="IPR029063">
    <property type="entry name" value="SAM-dependent_MTases_sf"/>
</dbReference>
<evidence type="ECO:0000313" key="1">
    <source>
        <dbReference type="EMBL" id="GAA5179757.1"/>
    </source>
</evidence>
<dbReference type="Pfam" id="PF04672">
    <property type="entry name" value="Methyltransf_19"/>
    <property type="match status" value="1"/>
</dbReference>
<dbReference type="Proteomes" id="UP001501570">
    <property type="component" value="Unassembled WGS sequence"/>
</dbReference>
<keyword evidence="2" id="KW-1185">Reference proteome</keyword>
<gene>
    <name evidence="1" type="ORF">GCM10023322_10530</name>
</gene>
<protein>
    <submittedName>
        <fullName evidence="1">Uncharacterized protein</fullName>
    </submittedName>
</protein>
<reference evidence="2" key="1">
    <citation type="journal article" date="2019" name="Int. J. Syst. Evol. Microbiol.">
        <title>The Global Catalogue of Microorganisms (GCM) 10K type strain sequencing project: providing services to taxonomists for standard genome sequencing and annotation.</title>
        <authorList>
            <consortium name="The Broad Institute Genomics Platform"/>
            <consortium name="The Broad Institute Genome Sequencing Center for Infectious Disease"/>
            <person name="Wu L."/>
            <person name="Ma J."/>
        </authorList>
    </citation>
    <scope>NUCLEOTIDE SEQUENCE [LARGE SCALE GENOMIC DNA]</scope>
    <source>
        <strain evidence="2">JCM 18304</strain>
    </source>
</reference>
<name>A0ABP9RKW9_9ACTN</name>
<dbReference type="InterPro" id="IPR006764">
    <property type="entry name" value="SAM_dep_MeTrfase_SAV2177_type"/>
</dbReference>
<comment type="caution">
    <text evidence="1">The sequence shown here is derived from an EMBL/GenBank/DDBJ whole genome shotgun (WGS) entry which is preliminary data.</text>
</comment>
<evidence type="ECO:0000313" key="2">
    <source>
        <dbReference type="Proteomes" id="UP001501570"/>
    </source>
</evidence>
<organism evidence="1 2">
    <name type="scientific">Rugosimonospora acidiphila</name>
    <dbReference type="NCBI Taxonomy" id="556531"/>
    <lineage>
        <taxon>Bacteria</taxon>
        <taxon>Bacillati</taxon>
        <taxon>Actinomycetota</taxon>
        <taxon>Actinomycetes</taxon>
        <taxon>Micromonosporales</taxon>
        <taxon>Micromonosporaceae</taxon>
        <taxon>Rugosimonospora</taxon>
    </lineage>
</organism>
<dbReference type="Gene3D" id="3.40.50.150">
    <property type="entry name" value="Vaccinia Virus protein VP39"/>
    <property type="match status" value="1"/>
</dbReference>